<dbReference type="EMBL" id="JBHSHL010000007">
    <property type="protein sequence ID" value="MFC4803892.1"/>
    <property type="molecule type" value="Genomic_DNA"/>
</dbReference>
<accession>A0ABV9QHU6</accession>
<comment type="caution">
    <text evidence="1">The sequence shown here is derived from an EMBL/GenBank/DDBJ whole genome shotgun (WGS) entry which is preliminary data.</text>
</comment>
<dbReference type="SUPFAM" id="SSF53756">
    <property type="entry name" value="UDP-Glycosyltransferase/glycogen phosphorylase"/>
    <property type="match status" value="1"/>
</dbReference>
<evidence type="ECO:0000313" key="1">
    <source>
        <dbReference type="EMBL" id="MFC4803892.1"/>
    </source>
</evidence>
<name>A0ABV9QHU6_9FIRM</name>
<sequence length="390" mass="46338">MDRVFIFTDGMFPRHGANSNYIQYLALCIKEAGMQPYIISQLNKEIISSDADEVEYRGLKILRAEFGDNRLTRFVQSRTGFLRKRISILKKMKIDSGDYVFVFITRRSFLRGLLKLREEIGFKIIGGVLELFDRKEFDGKHPDREYRIYLEILERYFSQFDLIFPISTFIEEYFQNLGCKTFLIPIMADCSEFEREEKEFSKYRIIIPAHGMMKDSLSVMLKSYCALERSDLERSELHLCGVKRDKVRQALSEEEWEIFQKHGIIHKWMKYDELIDLYRKMHYLLLVRETCQMTRANFPSKVPETMNFGIVPLASKVGDYTRYYLENGVNSIFIEEHDIESCRRVLSIAINLNREEYLEYSSNAISCVQHRFDYHNWSLKLEKALRDLQK</sequence>
<evidence type="ECO:0000313" key="2">
    <source>
        <dbReference type="Proteomes" id="UP001595916"/>
    </source>
</evidence>
<dbReference type="RefSeq" id="WP_379787362.1">
    <property type="nucleotide sequence ID" value="NZ_JBHSHL010000007.1"/>
</dbReference>
<dbReference type="Proteomes" id="UP001595916">
    <property type="component" value="Unassembled WGS sequence"/>
</dbReference>
<evidence type="ECO:0008006" key="3">
    <source>
        <dbReference type="Google" id="ProtNLM"/>
    </source>
</evidence>
<keyword evidence="2" id="KW-1185">Reference proteome</keyword>
<organism evidence="1 2">
    <name type="scientific">Filifactor villosus</name>
    <dbReference type="NCBI Taxonomy" id="29374"/>
    <lineage>
        <taxon>Bacteria</taxon>
        <taxon>Bacillati</taxon>
        <taxon>Bacillota</taxon>
        <taxon>Clostridia</taxon>
        <taxon>Peptostreptococcales</taxon>
        <taxon>Filifactoraceae</taxon>
        <taxon>Filifactor</taxon>
    </lineage>
</organism>
<gene>
    <name evidence="1" type="ORF">ACFO4R_02245</name>
</gene>
<proteinExistence type="predicted"/>
<protein>
    <recommendedName>
        <fullName evidence="3">Glycosyltransferase</fullName>
    </recommendedName>
</protein>
<dbReference type="Gene3D" id="3.40.50.2000">
    <property type="entry name" value="Glycogen Phosphorylase B"/>
    <property type="match status" value="1"/>
</dbReference>
<reference evidence="2" key="1">
    <citation type="journal article" date="2019" name="Int. J. Syst. Evol. Microbiol.">
        <title>The Global Catalogue of Microorganisms (GCM) 10K type strain sequencing project: providing services to taxonomists for standard genome sequencing and annotation.</title>
        <authorList>
            <consortium name="The Broad Institute Genomics Platform"/>
            <consortium name="The Broad Institute Genome Sequencing Center for Infectious Disease"/>
            <person name="Wu L."/>
            <person name="Ma J."/>
        </authorList>
    </citation>
    <scope>NUCLEOTIDE SEQUENCE [LARGE SCALE GENOMIC DNA]</scope>
    <source>
        <strain evidence="2">CCUG 46385</strain>
    </source>
</reference>